<reference evidence="2 3" key="1">
    <citation type="journal article" date="2011" name="Stand. Genomic Sci.">
        <title>Complete genome sequence of Thermomonospora curvata type strain (B9).</title>
        <authorList>
            <person name="Chertkov O."/>
            <person name="Sikorski J."/>
            <person name="Nolan M."/>
            <person name="Lapidus A."/>
            <person name="Lucas S."/>
            <person name="Del Rio T.G."/>
            <person name="Tice H."/>
            <person name="Cheng J.F."/>
            <person name="Goodwin L."/>
            <person name="Pitluck S."/>
            <person name="Liolios K."/>
            <person name="Ivanova N."/>
            <person name="Mavromatis K."/>
            <person name="Mikhailova N."/>
            <person name="Ovchinnikova G."/>
            <person name="Pati A."/>
            <person name="Chen A."/>
            <person name="Palaniappan K."/>
            <person name="Djao O.D."/>
            <person name="Land M."/>
            <person name="Hauser L."/>
            <person name="Chang Y.J."/>
            <person name="Jeffries C.D."/>
            <person name="Brettin T."/>
            <person name="Han C."/>
            <person name="Detter J.C."/>
            <person name="Rohde M."/>
            <person name="Goker M."/>
            <person name="Woyke T."/>
            <person name="Bristow J."/>
            <person name="Eisen J.A."/>
            <person name="Markowitz V."/>
            <person name="Hugenholtz P."/>
            <person name="Klenk H.P."/>
            <person name="Kyrpides N.C."/>
        </authorList>
    </citation>
    <scope>NUCLEOTIDE SEQUENCE [LARGE SCALE GENOMIC DNA]</scope>
    <source>
        <strain evidence="3">ATCC 19995 / DSM 43183 / JCM 3096 / KCTC 9072 / NBRC 15933 / NCIMB 10081 / Henssen B9</strain>
    </source>
</reference>
<feature type="region of interest" description="Disordered" evidence="1">
    <location>
        <begin position="116"/>
        <end position="139"/>
    </location>
</feature>
<evidence type="ECO:0000313" key="2">
    <source>
        <dbReference type="EMBL" id="ACY97894.1"/>
    </source>
</evidence>
<keyword evidence="3" id="KW-1185">Reference proteome</keyword>
<protein>
    <submittedName>
        <fullName evidence="2">Uncharacterized protein</fullName>
    </submittedName>
</protein>
<evidence type="ECO:0000313" key="3">
    <source>
        <dbReference type="Proteomes" id="UP000001918"/>
    </source>
</evidence>
<gene>
    <name evidence="2" type="ordered locus">Tcur_2328</name>
</gene>
<organism evidence="2 3">
    <name type="scientific">Thermomonospora curvata (strain ATCC 19995 / DSM 43183 / JCM 3096 / KCTC 9072 / NBRC 15933 / NCIMB 10081 / Henssen B9)</name>
    <dbReference type="NCBI Taxonomy" id="471852"/>
    <lineage>
        <taxon>Bacteria</taxon>
        <taxon>Bacillati</taxon>
        <taxon>Actinomycetota</taxon>
        <taxon>Actinomycetes</taxon>
        <taxon>Streptosporangiales</taxon>
        <taxon>Thermomonosporaceae</taxon>
        <taxon>Thermomonospora</taxon>
    </lineage>
</organism>
<dbReference type="HOGENOM" id="CLU_1844149_0_0_11"/>
<dbReference type="EMBL" id="CP001738">
    <property type="protein sequence ID" value="ACY97894.1"/>
    <property type="molecule type" value="Genomic_DNA"/>
</dbReference>
<accession>D1A2U6</accession>
<evidence type="ECO:0000256" key="1">
    <source>
        <dbReference type="SAM" id="MobiDB-lite"/>
    </source>
</evidence>
<dbReference type="STRING" id="471852.Tcur_2328"/>
<sequence>MAAISGNGRFAHVVDGREGTVFRQTCPRVRWGDEPDRLVPLMEAVGLSAEAEEVPEAADAAALALATRVTGARLSPDVLRGPLRAAPVLPLPDDPPQAPDVQSLRMDDPELADAVAAAPTTAGMRSPWSRCGVMRRKPA</sequence>
<name>D1A2U6_THECD</name>
<proteinExistence type="predicted"/>
<dbReference type="AlphaFoldDB" id="D1A2U6"/>
<dbReference type="Proteomes" id="UP000001918">
    <property type="component" value="Chromosome"/>
</dbReference>
<dbReference type="InterPro" id="IPR045592">
    <property type="entry name" value="DUF6461"/>
</dbReference>
<dbReference type="KEGG" id="tcu:Tcur_2328"/>
<dbReference type="Pfam" id="PF20062">
    <property type="entry name" value="DUF6461"/>
    <property type="match status" value="1"/>
</dbReference>